<gene>
    <name evidence="4" type="ORF">HW270_04660</name>
</gene>
<evidence type="ECO:0000256" key="1">
    <source>
        <dbReference type="PROSITE-ProRule" id="PRU00285"/>
    </source>
</evidence>
<evidence type="ECO:0000313" key="4">
    <source>
        <dbReference type="EMBL" id="NWO23372.1"/>
    </source>
</evidence>
<proteinExistence type="inferred from homology"/>
<dbReference type="Pfam" id="PF00011">
    <property type="entry name" value="HSP20"/>
    <property type="match status" value="1"/>
</dbReference>
<feature type="domain" description="SHSP" evidence="3">
    <location>
        <begin position="25"/>
        <end position="141"/>
    </location>
</feature>
<evidence type="ECO:0000259" key="3">
    <source>
        <dbReference type="PROSITE" id="PS01031"/>
    </source>
</evidence>
<comment type="similarity">
    <text evidence="1 2">Belongs to the small heat shock protein (HSP20) family.</text>
</comment>
<evidence type="ECO:0000313" key="5">
    <source>
        <dbReference type="Proteomes" id="UP000526307"/>
    </source>
</evidence>
<keyword evidence="5" id="KW-1185">Reference proteome</keyword>
<dbReference type="SUPFAM" id="SSF49764">
    <property type="entry name" value="HSP20-like chaperones"/>
    <property type="match status" value="1"/>
</dbReference>
<name>A0A7Y8VRT7_9FIRM</name>
<sequence length="141" mass="16462">MLPAIFGENVFDNFMNDFDRDFFRRWDASKLMRTDVKETEGGYELKVNMPGLKKEDVSIKLDQDYLTISANAKSSDDEKDDNGKYVRRERYYGSYQRQFYLGKGVKQEDIHASMADGVLTLDIPKRNRQELDNSRVIEIEG</sequence>
<accession>A0A7Y8VRT7</accession>
<protein>
    <submittedName>
        <fullName evidence="4">Hsp20/alpha crystallin family protein</fullName>
    </submittedName>
</protein>
<dbReference type="RefSeq" id="WP_009643159.1">
    <property type="nucleotide sequence ID" value="NZ_CAJPUB010000012.1"/>
</dbReference>
<dbReference type="AlphaFoldDB" id="A0A7Y8VRT7"/>
<dbReference type="PANTHER" id="PTHR11527">
    <property type="entry name" value="HEAT-SHOCK PROTEIN 20 FAMILY MEMBER"/>
    <property type="match status" value="1"/>
</dbReference>
<dbReference type="InterPro" id="IPR002068">
    <property type="entry name" value="A-crystallin/Hsp20_dom"/>
</dbReference>
<organism evidence="4 5">
    <name type="scientific">Mogibacterium timidum</name>
    <dbReference type="NCBI Taxonomy" id="35519"/>
    <lineage>
        <taxon>Bacteria</taxon>
        <taxon>Bacillati</taxon>
        <taxon>Bacillota</taxon>
        <taxon>Clostridia</taxon>
        <taxon>Peptostreptococcales</taxon>
        <taxon>Anaerovoracaceae</taxon>
        <taxon>Mogibacterium</taxon>
    </lineage>
</organism>
<dbReference type="InterPro" id="IPR008978">
    <property type="entry name" value="HSP20-like_chaperone"/>
</dbReference>
<evidence type="ECO:0000256" key="2">
    <source>
        <dbReference type="RuleBase" id="RU003616"/>
    </source>
</evidence>
<dbReference type="Gene3D" id="2.60.40.790">
    <property type="match status" value="1"/>
</dbReference>
<dbReference type="InterPro" id="IPR031107">
    <property type="entry name" value="Small_HSP"/>
</dbReference>
<dbReference type="EMBL" id="JABXYR010000001">
    <property type="protein sequence ID" value="NWO23372.1"/>
    <property type="molecule type" value="Genomic_DNA"/>
</dbReference>
<dbReference type="CDD" id="cd06471">
    <property type="entry name" value="ACD_LpsHSP_like"/>
    <property type="match status" value="1"/>
</dbReference>
<comment type="caution">
    <text evidence="4">The sequence shown here is derived from an EMBL/GenBank/DDBJ whole genome shotgun (WGS) entry which is preliminary data.</text>
</comment>
<reference evidence="4 5" key="1">
    <citation type="submission" date="2020-06" db="EMBL/GenBank/DDBJ databases">
        <title>Mogibacterium timidum strain W9173 genomic sequence.</title>
        <authorList>
            <person name="Wade W.G."/>
            <person name="Johnston C.D."/>
            <person name="Chen T."/>
            <person name="Dewhirst F.E."/>
        </authorList>
    </citation>
    <scope>NUCLEOTIDE SEQUENCE [LARGE SCALE GENOMIC DNA]</scope>
    <source>
        <strain evidence="4 5">W9173</strain>
    </source>
</reference>
<dbReference type="Proteomes" id="UP000526307">
    <property type="component" value="Unassembled WGS sequence"/>
</dbReference>
<dbReference type="PROSITE" id="PS01031">
    <property type="entry name" value="SHSP"/>
    <property type="match status" value="1"/>
</dbReference>